<dbReference type="Proteomes" id="UP000049855">
    <property type="component" value="Unassembled WGS sequence"/>
</dbReference>
<evidence type="ECO:0000313" key="1">
    <source>
        <dbReference type="EMBL" id="CQR72862.1"/>
    </source>
</evidence>
<reference evidence="2" key="1">
    <citation type="submission" date="2015-03" db="EMBL/GenBank/DDBJ databases">
        <authorList>
            <person name="Nijsse Bart"/>
        </authorList>
    </citation>
    <scope>NUCLEOTIDE SEQUENCE [LARGE SCALE GENOMIC DNA]</scope>
</reference>
<name>A0A0U1KZM2_9FIRM</name>
<gene>
    <name evidence="1" type="ORF">SpAn4DRAFT_3322</name>
</gene>
<accession>A0A0U1KZM2</accession>
<sequence>MVDEYNNRYETYSQGGVQVPTGGIPVFYRGARERSSCLGRGQQNW</sequence>
<dbReference type="AlphaFoldDB" id="A0A0U1KZM2"/>
<keyword evidence="2" id="KW-1185">Reference proteome</keyword>
<protein>
    <submittedName>
        <fullName evidence="1">Uncharacterized protein</fullName>
    </submittedName>
</protein>
<organism evidence="1 2">
    <name type="scientific">Sporomusa ovata</name>
    <dbReference type="NCBI Taxonomy" id="2378"/>
    <lineage>
        <taxon>Bacteria</taxon>
        <taxon>Bacillati</taxon>
        <taxon>Bacillota</taxon>
        <taxon>Negativicutes</taxon>
        <taxon>Selenomonadales</taxon>
        <taxon>Sporomusaceae</taxon>
        <taxon>Sporomusa</taxon>
    </lineage>
</organism>
<proteinExistence type="predicted"/>
<evidence type="ECO:0000313" key="2">
    <source>
        <dbReference type="Proteomes" id="UP000049855"/>
    </source>
</evidence>
<dbReference type="EMBL" id="CTRP01000011">
    <property type="protein sequence ID" value="CQR72862.1"/>
    <property type="molecule type" value="Genomic_DNA"/>
</dbReference>